<dbReference type="PANTHER" id="PTHR30572:SF4">
    <property type="entry name" value="ABC TRANSPORTER PERMEASE YTRF"/>
    <property type="match status" value="1"/>
</dbReference>
<dbReference type="RefSeq" id="WP_073111634.1">
    <property type="nucleotide sequence ID" value="NZ_FQZY01000046.1"/>
</dbReference>
<evidence type="ECO:0000256" key="7">
    <source>
        <dbReference type="SAM" id="Phobius"/>
    </source>
</evidence>
<evidence type="ECO:0000259" key="9">
    <source>
        <dbReference type="Pfam" id="PF12704"/>
    </source>
</evidence>
<comment type="subcellular location">
    <subcellularLocation>
        <location evidence="1">Cell membrane</location>
        <topology evidence="1">Multi-pass membrane protein</topology>
    </subcellularLocation>
</comment>
<evidence type="ECO:0000259" key="8">
    <source>
        <dbReference type="Pfam" id="PF02687"/>
    </source>
</evidence>
<protein>
    <submittedName>
        <fullName evidence="10">Putative ABC transport system permease protein</fullName>
    </submittedName>
</protein>
<feature type="domain" description="ABC3 transporter permease C-terminal" evidence="8">
    <location>
        <begin position="260"/>
        <end position="383"/>
    </location>
</feature>
<feature type="transmembrane region" description="Helical" evidence="7">
    <location>
        <begin position="21"/>
        <end position="44"/>
    </location>
</feature>
<evidence type="ECO:0000313" key="10">
    <source>
        <dbReference type="EMBL" id="SHK39689.1"/>
    </source>
</evidence>
<dbReference type="Pfam" id="PF12704">
    <property type="entry name" value="MacB_PCD"/>
    <property type="match status" value="1"/>
</dbReference>
<dbReference type="InterPro" id="IPR025857">
    <property type="entry name" value="MacB_PCD"/>
</dbReference>
<keyword evidence="4 7" id="KW-1133">Transmembrane helix</keyword>
<evidence type="ECO:0000256" key="1">
    <source>
        <dbReference type="ARBA" id="ARBA00004651"/>
    </source>
</evidence>
<dbReference type="STRING" id="1121950.SAMN02745243_02853"/>
<dbReference type="OrthoDB" id="9793166at2"/>
<dbReference type="Proteomes" id="UP000184301">
    <property type="component" value="Unassembled WGS sequence"/>
</dbReference>
<dbReference type="InterPro" id="IPR003838">
    <property type="entry name" value="ABC3_permease_C"/>
</dbReference>
<feature type="transmembrane region" description="Helical" evidence="7">
    <location>
        <begin position="349"/>
        <end position="371"/>
    </location>
</feature>
<feature type="domain" description="MacB-like periplasmic core" evidence="9">
    <location>
        <begin position="22"/>
        <end position="224"/>
    </location>
</feature>
<sequence>MKSYLSLIPISAKVRKRQNRMTRLCIIISVLLVTTIFSVADMMIRKESTSMLENNGNWHVQLDQISQDIGKEISRRPDVKAIGWSEVFNQDADEPYSIDGKKAALIGTDEAYMTQLMNGLKEGKFPQSDEEVMLSTNAKEAIGAQLGDRITLHTPAGDTVFTVSGFGADDDKYYQGQTYLVGICMTRTSFSAIMGENEIAESPSCYVQFQDAAKAAKAISELTAQYHLSKDRISENTAVMGISGKSSSKVMKNIYGIAAVLFVLVLLAGVLMISGSMNSNVTQRTRFFGMLRCIGASRGQIIRFVRLEALNWCKTAVPVGVALGTAISWAVCALLHYGIGGEFATTPVFAFSPVGVISGIVVGITTVLLAAQSPAKHAARVSPVAAISGNTETERSVRRAVKSSFGKIEWNLGIHHAAASRKNWVLMTASFALSIILLLTFSVGMDLARELIPSLRSWQPDIILTGYANALVMDRALVDEIDKIPGVKHTFGSCYADNIPATSSRASIDHINLVSYDTYMMECAQKSVVQGDFSEISGDGSKVMTIYNKNNPFRVGDTIDVGGTELEVACALSEGLFADDLIIICPQEMFDRLMGEEKYGTIGVQLDKTATEETVEKISSFVTGDVIFSDTRKSNEENISTYWATRVVGYGFLIIIGMITVFNIINSISMSVSARTKQYGAMRAVGMDDSQLTRMITAETFTYAFSGLVVGCGIGIPLSRSLYVQLITRHFGKAWTLPTLLICIIVLFVLAAALAAVYVPAKRIRSMAVTDTINEL</sequence>
<dbReference type="InterPro" id="IPR050250">
    <property type="entry name" value="Macrolide_Exporter_MacB"/>
</dbReference>
<feature type="transmembrane region" description="Helical" evidence="7">
    <location>
        <begin position="735"/>
        <end position="759"/>
    </location>
</feature>
<feature type="transmembrane region" description="Helical" evidence="7">
    <location>
        <begin position="316"/>
        <end position="337"/>
    </location>
</feature>
<dbReference type="GO" id="GO:0022857">
    <property type="term" value="F:transmembrane transporter activity"/>
    <property type="evidence" value="ECO:0007669"/>
    <property type="project" value="TreeGrafter"/>
</dbReference>
<dbReference type="GO" id="GO:0005886">
    <property type="term" value="C:plasma membrane"/>
    <property type="evidence" value="ECO:0007669"/>
    <property type="project" value="UniProtKB-SubCell"/>
</dbReference>
<accession>A0A1M6S4T8</accession>
<reference evidence="10 11" key="1">
    <citation type="submission" date="2016-11" db="EMBL/GenBank/DDBJ databases">
        <authorList>
            <person name="Jaros S."/>
            <person name="Januszkiewicz K."/>
            <person name="Wedrychowicz H."/>
        </authorList>
    </citation>
    <scope>NUCLEOTIDE SEQUENCE [LARGE SCALE GENOMIC DNA]</scope>
    <source>
        <strain evidence="10 11">DSM 15480</strain>
    </source>
</reference>
<organism evidence="10 11">
    <name type="scientific">Hespellia stercorisuis DSM 15480</name>
    <dbReference type="NCBI Taxonomy" id="1121950"/>
    <lineage>
        <taxon>Bacteria</taxon>
        <taxon>Bacillati</taxon>
        <taxon>Bacillota</taxon>
        <taxon>Clostridia</taxon>
        <taxon>Lachnospirales</taxon>
        <taxon>Lachnospiraceae</taxon>
        <taxon>Hespellia</taxon>
    </lineage>
</organism>
<comment type="similarity">
    <text evidence="6">Belongs to the ABC-4 integral membrane protein family.</text>
</comment>
<keyword evidence="11" id="KW-1185">Reference proteome</keyword>
<gene>
    <name evidence="10" type="ORF">SAMN02745243_02853</name>
</gene>
<feature type="transmembrane region" description="Helical" evidence="7">
    <location>
        <begin position="254"/>
        <end position="274"/>
    </location>
</feature>
<feature type="transmembrane region" description="Helical" evidence="7">
    <location>
        <begin position="643"/>
        <end position="665"/>
    </location>
</feature>
<evidence type="ECO:0000313" key="11">
    <source>
        <dbReference type="Proteomes" id="UP000184301"/>
    </source>
</evidence>
<feature type="domain" description="ABC3 transporter permease C-terminal" evidence="8">
    <location>
        <begin position="652"/>
        <end position="767"/>
    </location>
</feature>
<keyword evidence="3 7" id="KW-0812">Transmembrane</keyword>
<feature type="transmembrane region" description="Helical" evidence="7">
    <location>
        <begin position="701"/>
        <end position="723"/>
    </location>
</feature>
<evidence type="ECO:0000256" key="6">
    <source>
        <dbReference type="ARBA" id="ARBA00038076"/>
    </source>
</evidence>
<keyword evidence="5 7" id="KW-0472">Membrane</keyword>
<evidence type="ECO:0000256" key="5">
    <source>
        <dbReference type="ARBA" id="ARBA00023136"/>
    </source>
</evidence>
<feature type="transmembrane region" description="Helical" evidence="7">
    <location>
        <begin position="424"/>
        <end position="445"/>
    </location>
</feature>
<proteinExistence type="inferred from homology"/>
<dbReference type="PANTHER" id="PTHR30572">
    <property type="entry name" value="MEMBRANE COMPONENT OF TRANSPORTER-RELATED"/>
    <property type="match status" value="1"/>
</dbReference>
<dbReference type="AlphaFoldDB" id="A0A1M6S4T8"/>
<dbReference type="EMBL" id="FQZY01000046">
    <property type="protein sequence ID" value="SHK39689.1"/>
    <property type="molecule type" value="Genomic_DNA"/>
</dbReference>
<evidence type="ECO:0000256" key="3">
    <source>
        <dbReference type="ARBA" id="ARBA00022692"/>
    </source>
</evidence>
<evidence type="ECO:0000256" key="4">
    <source>
        <dbReference type="ARBA" id="ARBA00022989"/>
    </source>
</evidence>
<dbReference type="Pfam" id="PF02687">
    <property type="entry name" value="FtsX"/>
    <property type="match status" value="2"/>
</dbReference>
<name>A0A1M6S4T8_9FIRM</name>
<keyword evidence="2" id="KW-1003">Cell membrane</keyword>
<evidence type="ECO:0000256" key="2">
    <source>
        <dbReference type="ARBA" id="ARBA00022475"/>
    </source>
</evidence>